<name>A0AAJ0LWT8_9PEZI</name>
<accession>A0AAJ0LWT8</accession>
<dbReference type="Proteomes" id="UP001271007">
    <property type="component" value="Unassembled WGS sequence"/>
</dbReference>
<evidence type="ECO:0000313" key="2">
    <source>
        <dbReference type="Proteomes" id="UP001271007"/>
    </source>
</evidence>
<dbReference type="PANTHER" id="PTHR38421">
    <property type="entry name" value="TRANSMEMBRANE PROTEIN USGS"/>
    <property type="match status" value="1"/>
</dbReference>
<reference evidence="1" key="1">
    <citation type="submission" date="2023-04" db="EMBL/GenBank/DDBJ databases">
        <title>Black Yeasts Isolated from many extreme environments.</title>
        <authorList>
            <person name="Coleine C."/>
            <person name="Stajich J.E."/>
            <person name="Selbmann L."/>
        </authorList>
    </citation>
    <scope>NUCLEOTIDE SEQUENCE</scope>
    <source>
        <strain evidence="1">CCFEE 5312</strain>
    </source>
</reference>
<organism evidence="1 2">
    <name type="scientific">Extremus antarcticus</name>
    <dbReference type="NCBI Taxonomy" id="702011"/>
    <lineage>
        <taxon>Eukaryota</taxon>
        <taxon>Fungi</taxon>
        <taxon>Dikarya</taxon>
        <taxon>Ascomycota</taxon>
        <taxon>Pezizomycotina</taxon>
        <taxon>Dothideomycetes</taxon>
        <taxon>Dothideomycetidae</taxon>
        <taxon>Mycosphaerellales</taxon>
        <taxon>Extremaceae</taxon>
        <taxon>Extremus</taxon>
    </lineage>
</organism>
<protein>
    <submittedName>
        <fullName evidence="1">Uncharacterized protein</fullName>
    </submittedName>
</protein>
<gene>
    <name evidence="1" type="ORF">LTR09_001330</name>
</gene>
<keyword evidence="2" id="KW-1185">Reference proteome</keyword>
<comment type="caution">
    <text evidence="1">The sequence shown here is derived from an EMBL/GenBank/DDBJ whole genome shotgun (WGS) entry which is preliminary data.</text>
</comment>
<dbReference type="EMBL" id="JAWDJX010000002">
    <property type="protein sequence ID" value="KAK3058252.1"/>
    <property type="molecule type" value="Genomic_DNA"/>
</dbReference>
<dbReference type="AlphaFoldDB" id="A0AAJ0LWT8"/>
<dbReference type="PANTHER" id="PTHR38421:SF1">
    <property type="entry name" value="TRANSMEMBRANE PROTEIN"/>
    <property type="match status" value="1"/>
</dbReference>
<evidence type="ECO:0000313" key="1">
    <source>
        <dbReference type="EMBL" id="KAK3058252.1"/>
    </source>
</evidence>
<sequence length="133" mass="14597">MSGFDPTSLLQGTSFEPNAILRGAQLTLVGANRALQNPGLFTSEHYKQAALAVVAGIAIRILVALPTLGIRLLISFTGLFTDLSQSTWDEEVIDGIHYIEHHVLQLPFFLMSFMRYLSPAMDQYAPLATSPFT</sequence>
<proteinExistence type="predicted"/>